<feature type="repeat" description="WD" evidence="3">
    <location>
        <begin position="176"/>
        <end position="217"/>
    </location>
</feature>
<protein>
    <recommendedName>
        <fullName evidence="5">WDR59/RTC1-like RING zinc finger domain-containing protein</fullName>
    </recommendedName>
</protein>
<evidence type="ECO:0000256" key="1">
    <source>
        <dbReference type="ARBA" id="ARBA00022574"/>
    </source>
</evidence>
<dbReference type="InterPro" id="IPR036322">
    <property type="entry name" value="WD40_repeat_dom_sf"/>
</dbReference>
<evidence type="ECO:0000256" key="3">
    <source>
        <dbReference type="PROSITE-ProRule" id="PRU00221"/>
    </source>
</evidence>
<feature type="repeat" description="WD" evidence="3">
    <location>
        <begin position="120"/>
        <end position="162"/>
    </location>
</feature>
<feature type="compositionally biased region" description="Basic and acidic residues" evidence="4">
    <location>
        <begin position="1569"/>
        <end position="1587"/>
    </location>
</feature>
<dbReference type="OrthoDB" id="311712at2759"/>
<dbReference type="Proteomes" id="UP000800094">
    <property type="component" value="Unassembled WGS sequence"/>
</dbReference>
<dbReference type="InterPro" id="IPR049567">
    <property type="entry name" value="WDR59-like"/>
</dbReference>
<dbReference type="PANTHER" id="PTHR46170">
    <property type="entry name" value="GATOR COMPLEX PROTEIN WDR59"/>
    <property type="match status" value="1"/>
</dbReference>
<dbReference type="RefSeq" id="XP_033692411.1">
    <property type="nucleotide sequence ID" value="XM_033822968.1"/>
</dbReference>
<evidence type="ECO:0000256" key="4">
    <source>
        <dbReference type="SAM" id="MobiDB-lite"/>
    </source>
</evidence>
<feature type="compositionally biased region" description="Polar residues" evidence="4">
    <location>
        <begin position="1097"/>
        <end position="1119"/>
    </location>
</feature>
<feature type="region of interest" description="Disordered" evidence="4">
    <location>
        <begin position="1569"/>
        <end position="1606"/>
    </location>
</feature>
<dbReference type="InterPro" id="IPR015943">
    <property type="entry name" value="WD40/YVTN_repeat-like_dom_sf"/>
</dbReference>
<dbReference type="PROSITE" id="PS50294">
    <property type="entry name" value="WD_REPEATS_REGION"/>
    <property type="match status" value="1"/>
</dbReference>
<feature type="domain" description="WDR59/RTC1-like RING zinc finger" evidence="5">
    <location>
        <begin position="1469"/>
        <end position="1516"/>
    </location>
</feature>
<dbReference type="GO" id="GO:0035859">
    <property type="term" value="C:Seh1-associated complex"/>
    <property type="evidence" value="ECO:0007669"/>
    <property type="project" value="TreeGrafter"/>
</dbReference>
<dbReference type="SUPFAM" id="SSF50978">
    <property type="entry name" value="WD40 repeat-like"/>
    <property type="match status" value="1"/>
</dbReference>
<evidence type="ECO:0000313" key="6">
    <source>
        <dbReference type="EMBL" id="KAF2257407.1"/>
    </source>
</evidence>
<dbReference type="SMART" id="SM00320">
    <property type="entry name" value="WD40"/>
    <property type="match status" value="3"/>
</dbReference>
<feature type="compositionally biased region" description="Polar residues" evidence="4">
    <location>
        <begin position="685"/>
        <end position="699"/>
    </location>
</feature>
<name>A0A6A6J4V9_9PLEO</name>
<keyword evidence="2" id="KW-0677">Repeat</keyword>
<dbReference type="GO" id="GO:0005774">
    <property type="term" value="C:vacuolar membrane"/>
    <property type="evidence" value="ECO:0007669"/>
    <property type="project" value="TreeGrafter"/>
</dbReference>
<feature type="compositionally biased region" description="Polar residues" evidence="4">
    <location>
        <begin position="1080"/>
        <end position="1089"/>
    </location>
</feature>
<evidence type="ECO:0000259" key="5">
    <source>
        <dbReference type="Pfam" id="PF17120"/>
    </source>
</evidence>
<evidence type="ECO:0000256" key="2">
    <source>
        <dbReference type="ARBA" id="ARBA00022737"/>
    </source>
</evidence>
<feature type="region of interest" description="Disordered" evidence="4">
    <location>
        <begin position="1060"/>
        <end position="1119"/>
    </location>
</feature>
<dbReference type="GO" id="GO:1904263">
    <property type="term" value="P:positive regulation of TORC1 signaling"/>
    <property type="evidence" value="ECO:0007669"/>
    <property type="project" value="TreeGrafter"/>
</dbReference>
<sequence>MAAAGSAAQHVGPGSPFESPTFETDATIQIEGGYTAASISPSGRDAVLAGKKGLVIVDLDNPYELPRFIQYSTQFEVADVQCSPFAIRAEWVASTNNNKALIFNLNMKTDATEAPIQYTLEGHDRQITDINFSAHHPDMLATCALDTRVCTWDLRTPNVATRLALPSVRQRSTHTFADFEAGATQVKWNRQNSNTLASSHDRYVQVWDVRHGARPVTTIHAHFNKVYGIDWHRSHPTRILTCSLDKTIKQWDQAGAAETVRQPSHTIYHGFPLLRARHTPFPNGIVAMPQVVGAPLALYKQPADNTFRPITSGSPDHVFRTDAIETRLHEFLWRSRGSTDNGIDNRDFQLVTWGADHRLRLHSVTPGILEQAVGFRKGSRVTEAPSTTRRGARYISFRDGPQVLPEADLEEEPPQQGNLAALFKNAVFKNQKHMQMQTGLSSLFKAEPKRVTMSAHKVRSSPAQRIMTQVTWMHNVNVTKRTFDGDGKLIDEKYEAGHSLAGEIKRADLKFPNVAFDTAELRFRQVVVAFKAPWGESYYPDPNSQTPARKLAFLRVKITFPEYYPGVEQELNDEGEVINQQAHPLRIAFEKTTAAIAPAMLDHLETAMEAIAEAYAVRAREALEAVLSYALGDRSLEDALNMAKEYDGRVPKAKPKTDAPDPEPDLGQSTDQKSSSEEEDDSDSGEFTNDLMHSSHSNANIPLPVQTTIRFSSLGSLVCVRLAQKPVTSSTGLMTDLIRLPRHLRQNPSKDDIFEAFGRIVAIHDSESPASSVVSWESSSSPSSSSGSDQETDIRFGNFLPPLPWQKPPRLHSKASLPSSTDAAHLNKKRSIVSILDSVVAQFIPSKRVLAEGYLVFGDGPAVCLHNSEVARRNGFDDLADIWQLCRLILNNEVPLEILPQQHRREQVLVLARRALVRIKRKDSGLDLQFDEAETVTNPKLRGRVKWGHNPVVTWLIPALFDHFERLADTQMLAMLSCVFSEPAAREGVTTTMAKTKHPHLSMEAPAFSLDYFASADAAWSLFKPTLSIPSTPAHSRYATPVNNEFGWHRLSRHLDTYGSHGSSNGPWGSDTLPSEPVTPYSTGNTPPTLSRAPTLRSATASHTPYSTSPEMSHTAVKKTSSGNFASAIATISNKFMSSSPPVKSRTDDLSTSAPTSGVTWGTTTFYSSGSNERGLGVAPRSKHGKRASFGQADRTIIDYISDSDSEYNDIGVTFDGGSEYTAPLTLGTEDGDDGSRIRVTLKNQDKFDDEACVSAPLLDMSKEWLYRAWREQYAEILGCWGLVSKRAEVLKFNGLVSYFPFEDVSRGGGSKAGSMHLALKKEGHDRVESELTVQPISRASTLAPPAATAAQFKRSPIASPRHFALNPEAVEFKPSSSFMLLDEVPAPPADVFIPAEQYLRLSIPTPAPSNDPFTDGAGESKLSPYTHLRPRPSLSRATSNISGHSASSRLQDTTASSPKKGKSEPIYSCSICWIRVSGRFYLCPACGHVAHFDCMDDELGMDEGECVVGCGCGCGFEDDYEHGSIVEYVEGVRGWEERGGWLPEVEFEEEASTKGSRMTLAQDMEYKEEVRRWDEQGKEGKEDGRRGEKKGKGKRKARVTGKSYY</sequence>
<keyword evidence="1 3" id="KW-0853">WD repeat</keyword>
<gene>
    <name evidence="6" type="ORF">BU26DRAFT_412418</name>
</gene>
<dbReference type="PROSITE" id="PS50082">
    <property type="entry name" value="WD_REPEATS_2"/>
    <property type="match status" value="3"/>
</dbReference>
<feature type="region of interest" description="Disordered" evidence="4">
    <location>
        <begin position="1136"/>
        <end position="1155"/>
    </location>
</feature>
<dbReference type="Gene3D" id="2.130.10.10">
    <property type="entry name" value="YVTN repeat-like/Quinoprotein amine dehydrogenase"/>
    <property type="match status" value="1"/>
</dbReference>
<feature type="compositionally biased region" description="Basic and acidic residues" evidence="4">
    <location>
        <begin position="646"/>
        <end position="659"/>
    </location>
</feature>
<dbReference type="Pfam" id="PF00400">
    <property type="entry name" value="WD40"/>
    <property type="match status" value="2"/>
</dbReference>
<feature type="compositionally biased region" description="Polar residues" evidence="4">
    <location>
        <begin position="1436"/>
        <end position="1458"/>
    </location>
</feature>
<dbReference type="GO" id="GO:0034198">
    <property type="term" value="P:cellular response to amino acid starvation"/>
    <property type="evidence" value="ECO:0007669"/>
    <property type="project" value="TreeGrafter"/>
</dbReference>
<feature type="region of interest" description="Disordered" evidence="4">
    <location>
        <begin position="772"/>
        <end position="791"/>
    </location>
</feature>
<dbReference type="PROSITE" id="PS00678">
    <property type="entry name" value="WD_REPEATS_1"/>
    <property type="match status" value="2"/>
</dbReference>
<dbReference type="Pfam" id="PF17120">
    <property type="entry name" value="zf-RING_16"/>
    <property type="match status" value="1"/>
</dbReference>
<feature type="compositionally biased region" description="Low complexity" evidence="4">
    <location>
        <begin position="772"/>
        <end position="788"/>
    </location>
</feature>
<dbReference type="GeneID" id="54576298"/>
<dbReference type="InterPro" id="IPR019775">
    <property type="entry name" value="WD40_repeat_CS"/>
</dbReference>
<feature type="region of interest" description="Disordered" evidence="4">
    <location>
        <begin position="1"/>
        <end position="21"/>
    </location>
</feature>
<proteinExistence type="predicted"/>
<keyword evidence="7" id="KW-1185">Reference proteome</keyword>
<dbReference type="EMBL" id="ML987189">
    <property type="protein sequence ID" value="KAF2257407.1"/>
    <property type="molecule type" value="Genomic_DNA"/>
</dbReference>
<evidence type="ECO:0000313" key="7">
    <source>
        <dbReference type="Proteomes" id="UP000800094"/>
    </source>
</evidence>
<feature type="repeat" description="WD" evidence="3">
    <location>
        <begin position="219"/>
        <end position="252"/>
    </location>
</feature>
<organism evidence="6 7">
    <name type="scientific">Trematosphaeria pertusa</name>
    <dbReference type="NCBI Taxonomy" id="390896"/>
    <lineage>
        <taxon>Eukaryota</taxon>
        <taxon>Fungi</taxon>
        <taxon>Dikarya</taxon>
        <taxon>Ascomycota</taxon>
        <taxon>Pezizomycotina</taxon>
        <taxon>Dothideomycetes</taxon>
        <taxon>Pleosporomycetidae</taxon>
        <taxon>Pleosporales</taxon>
        <taxon>Massarineae</taxon>
        <taxon>Trematosphaeriaceae</taxon>
        <taxon>Trematosphaeria</taxon>
    </lineage>
</organism>
<dbReference type="InterPro" id="IPR049566">
    <property type="entry name" value="WDR59_RTC1-like_RING_Znf"/>
</dbReference>
<accession>A0A6A6J4V9</accession>
<reference evidence="6" key="1">
    <citation type="journal article" date="2020" name="Stud. Mycol.">
        <title>101 Dothideomycetes genomes: a test case for predicting lifestyles and emergence of pathogens.</title>
        <authorList>
            <person name="Haridas S."/>
            <person name="Albert R."/>
            <person name="Binder M."/>
            <person name="Bloem J."/>
            <person name="Labutti K."/>
            <person name="Salamov A."/>
            <person name="Andreopoulos B."/>
            <person name="Baker S."/>
            <person name="Barry K."/>
            <person name="Bills G."/>
            <person name="Bluhm B."/>
            <person name="Cannon C."/>
            <person name="Castanera R."/>
            <person name="Culley D."/>
            <person name="Daum C."/>
            <person name="Ezra D."/>
            <person name="Gonzalez J."/>
            <person name="Henrissat B."/>
            <person name="Kuo A."/>
            <person name="Liang C."/>
            <person name="Lipzen A."/>
            <person name="Lutzoni F."/>
            <person name="Magnuson J."/>
            <person name="Mondo S."/>
            <person name="Nolan M."/>
            <person name="Ohm R."/>
            <person name="Pangilinan J."/>
            <person name="Park H.-J."/>
            <person name="Ramirez L."/>
            <person name="Alfaro M."/>
            <person name="Sun H."/>
            <person name="Tritt A."/>
            <person name="Yoshinaga Y."/>
            <person name="Zwiers L.-H."/>
            <person name="Turgeon B."/>
            <person name="Goodwin S."/>
            <person name="Spatafora J."/>
            <person name="Crous P."/>
            <person name="Grigoriev I."/>
        </authorList>
    </citation>
    <scope>NUCLEOTIDE SEQUENCE</scope>
    <source>
        <strain evidence="6">CBS 122368</strain>
    </source>
</reference>
<feature type="region of interest" description="Disordered" evidence="4">
    <location>
        <begin position="1405"/>
        <end position="1464"/>
    </location>
</feature>
<feature type="region of interest" description="Disordered" evidence="4">
    <location>
        <begin position="646"/>
        <end position="699"/>
    </location>
</feature>
<feature type="compositionally biased region" description="Basic residues" evidence="4">
    <location>
        <begin position="1588"/>
        <end position="1600"/>
    </location>
</feature>
<dbReference type="InterPro" id="IPR001680">
    <property type="entry name" value="WD40_rpt"/>
</dbReference>
<dbReference type="PANTHER" id="PTHR46170:SF1">
    <property type="entry name" value="GATOR COMPLEX PROTEIN WDR59"/>
    <property type="match status" value="1"/>
</dbReference>
<dbReference type="GO" id="GO:0035591">
    <property type="term" value="F:signaling adaptor activity"/>
    <property type="evidence" value="ECO:0007669"/>
    <property type="project" value="TreeGrafter"/>
</dbReference>